<evidence type="ECO:0000313" key="4">
    <source>
        <dbReference type="Proteomes" id="UP000658278"/>
    </source>
</evidence>
<dbReference type="PROSITE" id="PS51318">
    <property type="entry name" value="TAT"/>
    <property type="match status" value="1"/>
</dbReference>
<dbReference type="InterPro" id="IPR043906">
    <property type="entry name" value="Gfo/Idh/MocA_OxRdtase_bact_C"/>
</dbReference>
<dbReference type="Pfam" id="PF01408">
    <property type="entry name" value="GFO_IDH_MocA"/>
    <property type="match status" value="1"/>
</dbReference>
<dbReference type="RefSeq" id="WP_200281352.1">
    <property type="nucleotide sequence ID" value="NZ_JAENII010000012.1"/>
</dbReference>
<dbReference type="InterPro" id="IPR036291">
    <property type="entry name" value="NAD(P)-bd_dom_sf"/>
</dbReference>
<dbReference type="InterPro" id="IPR000683">
    <property type="entry name" value="Gfo/Idh/MocA-like_OxRdtase_N"/>
</dbReference>
<dbReference type="Pfam" id="PF19051">
    <property type="entry name" value="GFO_IDH_MocA_C2"/>
    <property type="match status" value="1"/>
</dbReference>
<accession>A0A934REN9</accession>
<dbReference type="SUPFAM" id="SSF55347">
    <property type="entry name" value="Glyceraldehyde-3-phosphate dehydrogenase-like, C-terminal domain"/>
    <property type="match status" value="1"/>
</dbReference>
<dbReference type="GO" id="GO:0000166">
    <property type="term" value="F:nucleotide binding"/>
    <property type="evidence" value="ECO:0007669"/>
    <property type="project" value="InterPro"/>
</dbReference>
<protein>
    <submittedName>
        <fullName evidence="3">Gfo/Idh/MocA family oxidoreductase</fullName>
    </submittedName>
</protein>
<feature type="domain" description="Gfo/Idh/MocA-like oxidoreductase bacterial type C-terminal" evidence="2">
    <location>
        <begin position="211"/>
        <end position="425"/>
    </location>
</feature>
<gene>
    <name evidence="3" type="ORF">JIN81_14635</name>
</gene>
<dbReference type="Proteomes" id="UP000658278">
    <property type="component" value="Unassembled WGS sequence"/>
</dbReference>
<evidence type="ECO:0000259" key="2">
    <source>
        <dbReference type="Pfam" id="PF19051"/>
    </source>
</evidence>
<dbReference type="Gene3D" id="3.30.360.10">
    <property type="entry name" value="Dihydrodipicolinate Reductase, domain 2"/>
    <property type="match status" value="1"/>
</dbReference>
<dbReference type="InterPro" id="IPR050463">
    <property type="entry name" value="Gfo/Idh/MocA_oxidrdct_glycsds"/>
</dbReference>
<feature type="domain" description="Gfo/Idh/MocA-like oxidoreductase N-terminal" evidence="1">
    <location>
        <begin position="44"/>
        <end position="165"/>
    </location>
</feature>
<evidence type="ECO:0000259" key="1">
    <source>
        <dbReference type="Pfam" id="PF01408"/>
    </source>
</evidence>
<proteinExistence type="predicted"/>
<dbReference type="EMBL" id="JAENII010000012">
    <property type="protein sequence ID" value="MBK1828268.1"/>
    <property type="molecule type" value="Genomic_DNA"/>
</dbReference>
<dbReference type="PANTHER" id="PTHR43818">
    <property type="entry name" value="BCDNA.GH03377"/>
    <property type="match status" value="1"/>
</dbReference>
<dbReference type="AlphaFoldDB" id="A0A934REN9"/>
<sequence length="426" mass="47374">MSITPTRRQFLKTTALTFGAPTFIPASALGRDGHVAPSNRIVLGAIGIGPRGRKVLSCFLKEKDVQFVAIADAQENRRETVRRMAMRAYDTEDCKKYSDMNEMLERDDIDATLICTGDRWHALASMRAAKAGKDIYCEKPCSMTIRESQELADTINRYDRVFQAGTQRRNVDNFRFACQLAAGGKLGTVEKVHAGILSLREDFSWLPEEPLPSTDEIDWDAWLGPSPWRPYNKKYTQGRWRGYYDFNGGATLPEWGAHTIDLCQWAAGADGTVPVEYEADGDTIHATYQNGVKLVMRLAGFKGEGDWVVPGTCPVRFEGDEGWVEAADSGEIKSNPASLVKDFPEGGLSGTDPSKHVREFLDCVKSRKKPAANADVTRYGHIVSHAASIAWRLGRKVRFDPATETFIDDAEANHMISRSRRAGWTA</sequence>
<dbReference type="InterPro" id="IPR006311">
    <property type="entry name" value="TAT_signal"/>
</dbReference>
<evidence type="ECO:0000313" key="3">
    <source>
        <dbReference type="EMBL" id="MBK1828268.1"/>
    </source>
</evidence>
<keyword evidence="4" id="KW-1185">Reference proteome</keyword>
<comment type="caution">
    <text evidence="3">The sequence shown here is derived from an EMBL/GenBank/DDBJ whole genome shotgun (WGS) entry which is preliminary data.</text>
</comment>
<organism evidence="3 4">
    <name type="scientific">Haloferula rosea</name>
    <dbReference type="NCBI Taxonomy" id="490093"/>
    <lineage>
        <taxon>Bacteria</taxon>
        <taxon>Pseudomonadati</taxon>
        <taxon>Verrucomicrobiota</taxon>
        <taxon>Verrucomicrobiia</taxon>
        <taxon>Verrucomicrobiales</taxon>
        <taxon>Verrucomicrobiaceae</taxon>
        <taxon>Haloferula</taxon>
    </lineage>
</organism>
<dbReference type="SUPFAM" id="SSF51735">
    <property type="entry name" value="NAD(P)-binding Rossmann-fold domains"/>
    <property type="match status" value="1"/>
</dbReference>
<dbReference type="PANTHER" id="PTHR43818:SF5">
    <property type="entry name" value="OXIDOREDUCTASE FAMILY PROTEIN"/>
    <property type="match status" value="1"/>
</dbReference>
<name>A0A934REN9_9BACT</name>
<dbReference type="Gene3D" id="3.40.50.720">
    <property type="entry name" value="NAD(P)-binding Rossmann-like Domain"/>
    <property type="match status" value="1"/>
</dbReference>
<reference evidence="3" key="1">
    <citation type="submission" date="2021-01" db="EMBL/GenBank/DDBJ databases">
        <title>Modified the classification status of verrucomicrobia.</title>
        <authorList>
            <person name="Feng X."/>
        </authorList>
    </citation>
    <scope>NUCLEOTIDE SEQUENCE</scope>
    <source>
        <strain evidence="3">KCTC 22201</strain>
    </source>
</reference>